<dbReference type="Gene3D" id="3.10.520.10">
    <property type="entry name" value="ApbE-like domains"/>
    <property type="match status" value="1"/>
</dbReference>
<dbReference type="PROSITE" id="PS51257">
    <property type="entry name" value="PROKAR_LIPOPROTEIN"/>
    <property type="match status" value="1"/>
</dbReference>
<comment type="function">
    <text evidence="12">Flavin transferase that catalyzes the transfer of the FMN moiety of FAD and its covalent binding to the hydroxyl group of a threonine residue in a target flavoprotein.</text>
</comment>
<dbReference type="PANTHER" id="PTHR30040:SF2">
    <property type="entry name" value="FAD:PROTEIN FMN TRANSFERASE"/>
    <property type="match status" value="1"/>
</dbReference>
<keyword evidence="14" id="KW-1185">Reference proteome</keyword>
<organism evidence="13 14">
    <name type="scientific">Flagellimonas maritima</name>
    <dbReference type="NCBI Taxonomy" id="1383885"/>
    <lineage>
        <taxon>Bacteria</taxon>
        <taxon>Pseudomonadati</taxon>
        <taxon>Bacteroidota</taxon>
        <taxon>Flavobacteriia</taxon>
        <taxon>Flavobacteriales</taxon>
        <taxon>Flavobacteriaceae</taxon>
        <taxon>Flagellimonas</taxon>
    </lineage>
</organism>
<gene>
    <name evidence="13" type="ORF">HME9304_02365</name>
</gene>
<dbReference type="RefSeq" id="WP_112378753.1">
    <property type="nucleotide sequence ID" value="NZ_CP030104.1"/>
</dbReference>
<evidence type="ECO:0000256" key="8">
    <source>
        <dbReference type="ARBA" id="ARBA00031306"/>
    </source>
</evidence>
<dbReference type="GO" id="GO:0046872">
    <property type="term" value="F:metal ion binding"/>
    <property type="evidence" value="ECO:0007669"/>
    <property type="project" value="UniProtKB-UniRule"/>
</dbReference>
<dbReference type="EC" id="2.7.1.180" evidence="1 10"/>
<dbReference type="SUPFAM" id="SSF143631">
    <property type="entry name" value="ApbE-like"/>
    <property type="match status" value="1"/>
</dbReference>
<keyword evidence="12" id="KW-1003">Cell membrane</keyword>
<evidence type="ECO:0000256" key="1">
    <source>
        <dbReference type="ARBA" id="ARBA00011955"/>
    </source>
</evidence>
<sequence length="334" mass="37482">MKGFIQVVVLLLFISCTSKPKLIKNQNIGEALGTTFSIIYISEYELDYQKEIDSIFQAFNKSMSTYLPDSDISKINSGDSTLIIDQMFRDVFMQSKLVHYETNGYFDPTVGVLVDAWGFGPGKQIELDSTKVDSLMQYVGFQKIGLTQDYRIVKIKKEISFDFNAIAKGYAIDRLGQMLNEKGIKHYLVEVGGEVLTKGTNIINEKPWKVAIDDPNDLSARGRAAIVELQDMALASSGNYRKFRIDDETGQKYVHTINPKTGYTKNSNILSATVVTASCIKADAYATAFMAMDLNKTKDLLSKRDDLEAFVIYLDEQGNSQNFMTKGFEKIVVK</sequence>
<keyword evidence="12" id="KW-0449">Lipoprotein</keyword>
<feature type="binding site" evidence="11">
    <location>
        <position position="283"/>
    </location>
    <ligand>
        <name>Mg(2+)</name>
        <dbReference type="ChEBI" id="CHEBI:18420"/>
    </ligand>
</feature>
<comment type="catalytic activity">
    <reaction evidence="9 10 12">
        <text>L-threonyl-[protein] + FAD = FMN-L-threonyl-[protein] + AMP + H(+)</text>
        <dbReference type="Rhea" id="RHEA:36847"/>
        <dbReference type="Rhea" id="RHEA-COMP:11060"/>
        <dbReference type="Rhea" id="RHEA-COMP:11061"/>
        <dbReference type="ChEBI" id="CHEBI:15378"/>
        <dbReference type="ChEBI" id="CHEBI:30013"/>
        <dbReference type="ChEBI" id="CHEBI:57692"/>
        <dbReference type="ChEBI" id="CHEBI:74257"/>
        <dbReference type="ChEBI" id="CHEBI:456215"/>
        <dbReference type="EC" id="2.7.1.180"/>
    </reaction>
</comment>
<dbReference type="InterPro" id="IPR024932">
    <property type="entry name" value="ApbE"/>
</dbReference>
<accession>A0A2Z4LUC6</accession>
<dbReference type="InterPro" id="IPR003374">
    <property type="entry name" value="ApbE-like_sf"/>
</dbReference>
<dbReference type="EMBL" id="CP030104">
    <property type="protein sequence ID" value="AWX45352.1"/>
    <property type="molecule type" value="Genomic_DNA"/>
</dbReference>
<comment type="similarity">
    <text evidence="10 12">Belongs to the ApbE family.</text>
</comment>
<reference evidence="13 14" key="1">
    <citation type="submission" date="2018-06" db="EMBL/GenBank/DDBJ databases">
        <title>Spongiibacterium sp. HME9304 Genome sequencing and assembly.</title>
        <authorList>
            <person name="Kang H."/>
            <person name="Kim H."/>
            <person name="Joh K."/>
        </authorList>
    </citation>
    <scope>NUCLEOTIDE SEQUENCE [LARGE SCALE GENOMIC DNA]</scope>
    <source>
        <strain evidence="13 14">HME9304</strain>
    </source>
</reference>
<evidence type="ECO:0000313" key="13">
    <source>
        <dbReference type="EMBL" id="AWX45352.1"/>
    </source>
</evidence>
<proteinExistence type="inferred from homology"/>
<dbReference type="KEGG" id="spon:HME9304_02365"/>
<dbReference type="PANTHER" id="PTHR30040">
    <property type="entry name" value="THIAMINE BIOSYNTHESIS LIPOPROTEIN APBE"/>
    <property type="match status" value="1"/>
</dbReference>
<dbReference type="AlphaFoldDB" id="A0A2Z4LUC6"/>
<dbReference type="Pfam" id="PF02424">
    <property type="entry name" value="ApbE"/>
    <property type="match status" value="1"/>
</dbReference>
<protein>
    <recommendedName>
        <fullName evidence="2 10">FAD:protein FMN transferase</fullName>
        <ecNumber evidence="1 10">2.7.1.180</ecNumber>
    </recommendedName>
    <alternativeName>
        <fullName evidence="8 10">Flavin transferase</fullName>
    </alternativeName>
</protein>
<feature type="binding site" evidence="11">
    <location>
        <position position="287"/>
    </location>
    <ligand>
        <name>Mg(2+)</name>
        <dbReference type="ChEBI" id="CHEBI:18420"/>
    </ligand>
</feature>
<evidence type="ECO:0000256" key="11">
    <source>
        <dbReference type="PIRSR" id="PIRSR006268-2"/>
    </source>
</evidence>
<name>A0A2Z4LUC6_9FLAO</name>
<keyword evidence="12" id="KW-0472">Membrane</keyword>
<keyword evidence="3 10" id="KW-0285">Flavoprotein</keyword>
<keyword evidence="4 10" id="KW-0808">Transferase</keyword>
<comment type="subcellular location">
    <subcellularLocation>
        <location evidence="12">Cell inner membrane</location>
        <topology evidence="12">Lipid-anchor</topology>
        <orientation evidence="12">Periplasmic side</orientation>
    </subcellularLocation>
</comment>
<evidence type="ECO:0000256" key="6">
    <source>
        <dbReference type="ARBA" id="ARBA00022827"/>
    </source>
</evidence>
<dbReference type="GO" id="GO:0005886">
    <property type="term" value="C:plasma membrane"/>
    <property type="evidence" value="ECO:0007669"/>
    <property type="project" value="UniProtKB-SubCell"/>
</dbReference>
<dbReference type="GO" id="GO:0016740">
    <property type="term" value="F:transferase activity"/>
    <property type="evidence" value="ECO:0007669"/>
    <property type="project" value="UniProtKB-UniRule"/>
</dbReference>
<dbReference type="OrthoDB" id="9778595at2"/>
<evidence type="ECO:0000256" key="12">
    <source>
        <dbReference type="RuleBase" id="RU363002"/>
    </source>
</evidence>
<evidence type="ECO:0000313" key="14">
    <source>
        <dbReference type="Proteomes" id="UP000248536"/>
    </source>
</evidence>
<evidence type="ECO:0000256" key="7">
    <source>
        <dbReference type="ARBA" id="ARBA00022842"/>
    </source>
</evidence>
<keyword evidence="6 10" id="KW-0274">FAD</keyword>
<dbReference type="PIRSF" id="PIRSF006268">
    <property type="entry name" value="ApbE"/>
    <property type="match status" value="1"/>
</dbReference>
<evidence type="ECO:0000256" key="2">
    <source>
        <dbReference type="ARBA" id="ARBA00016337"/>
    </source>
</evidence>
<comment type="cofactor">
    <cofactor evidence="11">
        <name>Mg(2+)</name>
        <dbReference type="ChEBI" id="CHEBI:18420"/>
    </cofactor>
    <cofactor evidence="11">
        <name>Mn(2+)</name>
        <dbReference type="ChEBI" id="CHEBI:29035"/>
    </cofactor>
    <text evidence="11">Magnesium. Can also use manganese.</text>
</comment>
<dbReference type="Proteomes" id="UP000248536">
    <property type="component" value="Chromosome"/>
</dbReference>
<evidence type="ECO:0000256" key="3">
    <source>
        <dbReference type="ARBA" id="ARBA00022630"/>
    </source>
</evidence>
<keyword evidence="5 10" id="KW-0479">Metal-binding</keyword>
<evidence type="ECO:0000256" key="5">
    <source>
        <dbReference type="ARBA" id="ARBA00022723"/>
    </source>
</evidence>
<evidence type="ECO:0000256" key="9">
    <source>
        <dbReference type="ARBA" id="ARBA00048540"/>
    </source>
</evidence>
<feature type="binding site" evidence="11">
    <location>
        <position position="165"/>
    </location>
    <ligand>
        <name>Mg(2+)</name>
        <dbReference type="ChEBI" id="CHEBI:18420"/>
    </ligand>
</feature>
<evidence type="ECO:0000256" key="4">
    <source>
        <dbReference type="ARBA" id="ARBA00022679"/>
    </source>
</evidence>
<keyword evidence="7 10" id="KW-0460">Magnesium</keyword>
<evidence type="ECO:0000256" key="10">
    <source>
        <dbReference type="PIRNR" id="PIRNR006268"/>
    </source>
</evidence>
<keyword evidence="12" id="KW-0997">Cell inner membrane</keyword>